<accession>A0ABN8T1Z5</accession>
<reference evidence="7 8" key="1">
    <citation type="submission" date="2022-05" db="EMBL/GenBank/DDBJ databases">
        <authorList>
            <consortium name="Genoscope - CEA"/>
            <person name="William W."/>
        </authorList>
    </citation>
    <scope>NUCLEOTIDE SEQUENCE [LARGE SCALE GENOMIC DNA]</scope>
</reference>
<name>A0ABN8T1Z5_9CNID</name>
<evidence type="ECO:0000313" key="8">
    <source>
        <dbReference type="Proteomes" id="UP001159427"/>
    </source>
</evidence>
<keyword evidence="2" id="KW-0964">Secreted</keyword>
<keyword evidence="3" id="KW-0732">Signal</keyword>
<keyword evidence="4" id="KW-0472">Membrane</keyword>
<dbReference type="Pfam" id="PF25106">
    <property type="entry name" value="VWA_4"/>
    <property type="match status" value="1"/>
</dbReference>
<protein>
    <submittedName>
        <fullName evidence="7">Uncharacterized protein</fullName>
    </submittedName>
</protein>
<dbReference type="PANTHER" id="PTHR14905:SF7">
    <property type="entry name" value="VON WILLEBRAND FACTOR A DOMAIN-CONTAINING PROTEIN 7"/>
    <property type="match status" value="1"/>
</dbReference>
<evidence type="ECO:0000256" key="3">
    <source>
        <dbReference type="ARBA" id="ARBA00022729"/>
    </source>
</evidence>
<feature type="domain" description="VWA7 Ig-like" evidence="5">
    <location>
        <begin position="424"/>
        <end position="519"/>
    </location>
</feature>
<dbReference type="CDD" id="cd00198">
    <property type="entry name" value="vWFA"/>
    <property type="match status" value="1"/>
</dbReference>
<dbReference type="InterPro" id="IPR036465">
    <property type="entry name" value="vWFA_dom_sf"/>
</dbReference>
<dbReference type="EMBL" id="CALNXI010005367">
    <property type="protein sequence ID" value="CAH3197565.1"/>
    <property type="molecule type" value="Genomic_DNA"/>
</dbReference>
<keyword evidence="4" id="KW-0812">Transmembrane</keyword>
<dbReference type="InterPro" id="IPR052577">
    <property type="entry name" value="VWA7"/>
</dbReference>
<keyword evidence="4" id="KW-1133">Transmembrane helix</keyword>
<dbReference type="Pfam" id="PF23619">
    <property type="entry name" value="Ig_VWA7"/>
    <property type="match status" value="1"/>
</dbReference>
<dbReference type="PANTHER" id="PTHR14905">
    <property type="entry name" value="NG37"/>
    <property type="match status" value="1"/>
</dbReference>
<evidence type="ECO:0000256" key="4">
    <source>
        <dbReference type="SAM" id="Phobius"/>
    </source>
</evidence>
<evidence type="ECO:0000259" key="6">
    <source>
        <dbReference type="Pfam" id="PF25106"/>
    </source>
</evidence>
<feature type="domain" description="Hemicentin-1-like von Willebrand factor A" evidence="6">
    <location>
        <begin position="2"/>
        <end position="184"/>
    </location>
</feature>
<evidence type="ECO:0000313" key="7">
    <source>
        <dbReference type="EMBL" id="CAH3197565.1"/>
    </source>
</evidence>
<organism evidence="7 8">
    <name type="scientific">Porites evermanni</name>
    <dbReference type="NCBI Taxonomy" id="104178"/>
    <lineage>
        <taxon>Eukaryota</taxon>
        <taxon>Metazoa</taxon>
        <taxon>Cnidaria</taxon>
        <taxon>Anthozoa</taxon>
        <taxon>Hexacorallia</taxon>
        <taxon>Scleractinia</taxon>
        <taxon>Fungiina</taxon>
        <taxon>Poritidae</taxon>
        <taxon>Porites</taxon>
    </lineage>
</organism>
<evidence type="ECO:0000256" key="2">
    <source>
        <dbReference type="ARBA" id="ARBA00022525"/>
    </source>
</evidence>
<gene>
    <name evidence="7" type="ORF">PEVE_00034971</name>
</gene>
<evidence type="ECO:0000256" key="1">
    <source>
        <dbReference type="ARBA" id="ARBA00004613"/>
    </source>
</evidence>
<dbReference type="InterPro" id="IPR056861">
    <property type="entry name" value="HMCN1-like_VWA"/>
</dbReference>
<dbReference type="Gene3D" id="3.40.50.410">
    <property type="entry name" value="von Willebrand factor, type A domain"/>
    <property type="match status" value="1"/>
</dbReference>
<comment type="subcellular location">
    <subcellularLocation>
        <location evidence="1">Secreted</location>
    </subcellularLocation>
</comment>
<dbReference type="SUPFAM" id="SSF53300">
    <property type="entry name" value="vWA-like"/>
    <property type="match status" value="1"/>
</dbReference>
<dbReference type="Proteomes" id="UP001159427">
    <property type="component" value="Unassembled WGS sequence"/>
</dbReference>
<proteinExistence type="predicted"/>
<evidence type="ECO:0000259" key="5">
    <source>
        <dbReference type="Pfam" id="PF23619"/>
    </source>
</evidence>
<dbReference type="InterPro" id="IPR057615">
    <property type="entry name" value="Ig_VWA7"/>
</dbReference>
<sequence>MALVIDVSGSMSDEISEVKRVSIDFVQRTLQKKGASFTYILVPFSDPEVGPVTVTSDANTVIDAVNNLTASGGGDCPELGMTGVYQALLHCPPETIIYYFSDADVKDEHREREIMSLAKEKKVKINLILSGECGRRKKRDAQQSDQLLNFRESRRHRTRRNAQSQALYQAIAAQTGGQVLETSKAGVAQVVEVIDSGGSSNSSVALRKVELLNMKETRTQSFSGQVHFVDVDSTLERLVFILTAANSPSLDVKTKEGNSLLLKTVTQSNKLLITEASNLISGTLKLAVSCVGPYTLQVTGSSPLDFTYQLLDVEDLERGTTRRVVGNPLRGQTLLLTVDFIGKEIEKASNLTLVGVNGTDLQTFNMTQGSYKNSYFVTFVPSPEKFRLKLTGKDKTGARFQRVKPTLFTLGDVKLSQNVDGRNSSNTIIPGKTLEVEINVKNSGDTQTLYFTASDDLEYYKSINPSKGTLGMNDTLVLRLSLLAPSNAKYGVTSTVTVFASQNSVFTQVVNFMVLFVTVASKNPDLDPPSCTVVNKTGTCAKVYGRPDCILNAWKAQVMFIDAGEGLSSITTRGNKNGTLEVGRFNQGVVNKSIVATYTSNCCHPGVLFVGLDLVGNMGTCSISLVPDIVSMRAKPSTTTLSLSPGNTTKVPFKLVNLGSKGSFSFEVTKTPALISYVMPFSLVLKANASTAGQVVIKSRGEVRKPQNLTVKAVIHPGTVHERKIALFSIQVVLSRNKNPDLSPPSCTVINQTRSCNNTHDRSKCMLNTWHARVVFIDTGEGLASIATQGNDNGTLQVNAFNLGAVNISITASFTSNCCHPSVLFVGLDLVGNMGTCSVSLVPDIVSLSAKPSNTAVSLYPGNTIKIPFTLLNLGSNGSFLFEVTKTPALISYVMPLSLILPTNASAVCHVVIKSRGEVNEVLNLTVNAVSQLSNVNLKEVALFSIQVSVVPAFPHLALEAAVTKDRFSLTDGGRLEVNFTVQNLALDDTFTFHVLTNQSSLDGNVEPSHVFLKTMRSTSCLLILTSQSDAATKTVTQVNVTATLASRSTGVRQFQVFSIIVKVDGSPHKTEDSDSGNRRLKTLYVVLIATAVFILLITLVSALVYCQKRGSLRPKSSAKVNMFWESSGSQLQLHNKSEDVTVEDLEDPS</sequence>
<keyword evidence="8" id="KW-1185">Reference proteome</keyword>
<feature type="transmembrane region" description="Helical" evidence="4">
    <location>
        <begin position="1084"/>
        <end position="1107"/>
    </location>
</feature>
<comment type="caution">
    <text evidence="7">The sequence shown here is derived from an EMBL/GenBank/DDBJ whole genome shotgun (WGS) entry which is preliminary data.</text>
</comment>